<dbReference type="InterPro" id="IPR006026">
    <property type="entry name" value="Peptidase_Metallo"/>
</dbReference>
<name>A0A0C2GLA3_9BILA</name>
<evidence type="ECO:0000256" key="9">
    <source>
        <dbReference type="ARBA" id="ARBA00023049"/>
    </source>
</evidence>
<dbReference type="InterPro" id="IPR001506">
    <property type="entry name" value="Peptidase_M12A"/>
</dbReference>
<keyword evidence="3" id="KW-0245">EGF-like domain</keyword>
<dbReference type="Gene3D" id="3.40.390.10">
    <property type="entry name" value="Collagenase (Catalytic Domain)"/>
    <property type="match status" value="1"/>
</dbReference>
<keyword evidence="8 14" id="KW-0862">Zinc</keyword>
<evidence type="ECO:0000313" key="19">
    <source>
        <dbReference type="Proteomes" id="UP000054047"/>
    </source>
</evidence>
<feature type="domain" description="Peptidase M12A" evidence="17">
    <location>
        <begin position="1"/>
        <end position="165"/>
    </location>
</feature>
<dbReference type="GO" id="GO:0005576">
    <property type="term" value="C:extracellular region"/>
    <property type="evidence" value="ECO:0007669"/>
    <property type="project" value="UniProtKB-SubCell"/>
</dbReference>
<dbReference type="Pfam" id="PF01400">
    <property type="entry name" value="Astacin"/>
    <property type="match status" value="1"/>
</dbReference>
<dbReference type="GO" id="GO:0008270">
    <property type="term" value="F:zinc ion binding"/>
    <property type="evidence" value="ECO:0007669"/>
    <property type="project" value="UniProtKB-UniRule"/>
</dbReference>
<dbReference type="EMBL" id="KN731649">
    <property type="protein sequence ID" value="KIH59739.1"/>
    <property type="molecule type" value="Genomic_DNA"/>
</dbReference>
<evidence type="ECO:0000259" key="16">
    <source>
        <dbReference type="PROSITE" id="PS01180"/>
    </source>
</evidence>
<keyword evidence="11" id="KW-0325">Glycoprotein</keyword>
<keyword evidence="6" id="KW-0732">Signal</keyword>
<evidence type="ECO:0000256" key="4">
    <source>
        <dbReference type="ARBA" id="ARBA00022670"/>
    </source>
</evidence>
<proteinExistence type="predicted"/>
<dbReference type="PANTHER" id="PTHR10127">
    <property type="entry name" value="DISCOIDIN, CUB, EGF, LAMININ , AND ZINC METALLOPROTEASE DOMAIN CONTAINING"/>
    <property type="match status" value="1"/>
</dbReference>
<dbReference type="OrthoDB" id="5786116at2759"/>
<evidence type="ECO:0000256" key="6">
    <source>
        <dbReference type="ARBA" id="ARBA00022729"/>
    </source>
</evidence>
<evidence type="ECO:0000256" key="12">
    <source>
        <dbReference type="PIRNR" id="PIRNR036365"/>
    </source>
</evidence>
<comment type="caution">
    <text evidence="13">Lacks conserved residue(s) required for the propagation of feature annotation.</text>
</comment>
<accession>A0A0C2GLA3</accession>
<comment type="subcellular location">
    <subcellularLocation>
        <location evidence="1 12">Secreted</location>
    </subcellularLocation>
</comment>
<keyword evidence="19" id="KW-1185">Reference proteome</keyword>
<dbReference type="InterPro" id="IPR034035">
    <property type="entry name" value="Astacin-like_dom"/>
</dbReference>
<reference evidence="18 19" key="1">
    <citation type="submission" date="2013-12" db="EMBL/GenBank/DDBJ databases">
        <title>Draft genome of the parsitic nematode Ancylostoma duodenale.</title>
        <authorList>
            <person name="Mitreva M."/>
        </authorList>
    </citation>
    <scope>NUCLEOTIDE SEQUENCE [LARGE SCALE GENOMIC DNA]</scope>
    <source>
        <strain evidence="18 19">Zhejiang</strain>
    </source>
</reference>
<evidence type="ECO:0000259" key="17">
    <source>
        <dbReference type="PROSITE" id="PS51864"/>
    </source>
</evidence>
<evidence type="ECO:0000256" key="5">
    <source>
        <dbReference type="ARBA" id="ARBA00022723"/>
    </source>
</evidence>
<dbReference type="Gene3D" id="2.60.120.290">
    <property type="entry name" value="Spermadhesin, CUB domain"/>
    <property type="match status" value="1"/>
</dbReference>
<dbReference type="InterPro" id="IPR017050">
    <property type="entry name" value="Metallopeptidase_nem"/>
</dbReference>
<dbReference type="AlphaFoldDB" id="A0A0C2GLA3"/>
<keyword evidence="2 12" id="KW-0964">Secreted</keyword>
<evidence type="ECO:0000256" key="1">
    <source>
        <dbReference type="ARBA" id="ARBA00004613"/>
    </source>
</evidence>
<dbReference type="SUPFAM" id="SSF49854">
    <property type="entry name" value="Spermadhesin, CUB domain"/>
    <property type="match status" value="1"/>
</dbReference>
<feature type="active site" evidence="14">
    <location>
        <position position="63"/>
    </location>
</feature>
<evidence type="ECO:0000313" key="18">
    <source>
        <dbReference type="EMBL" id="KIH59739.1"/>
    </source>
</evidence>
<dbReference type="PROSITE" id="PS51864">
    <property type="entry name" value="ASTACIN"/>
    <property type="match status" value="1"/>
</dbReference>
<keyword evidence="9 14" id="KW-0482">Metalloprotease</keyword>
<evidence type="ECO:0000256" key="7">
    <source>
        <dbReference type="ARBA" id="ARBA00022801"/>
    </source>
</evidence>
<dbReference type="InterPro" id="IPR000859">
    <property type="entry name" value="CUB_dom"/>
</dbReference>
<gene>
    <name evidence="18" type="ORF">ANCDUO_10018</name>
</gene>
<dbReference type="CDD" id="cd04280">
    <property type="entry name" value="ZnMc_astacin_like"/>
    <property type="match status" value="1"/>
</dbReference>
<dbReference type="InterPro" id="IPR035914">
    <property type="entry name" value="Sperma_CUB_dom_sf"/>
</dbReference>
<dbReference type="InterPro" id="IPR024079">
    <property type="entry name" value="MetalloPept_cat_dom_sf"/>
</dbReference>
<keyword evidence="4 14" id="KW-0645">Protease</keyword>
<sequence>MNRYIFIFELESEKRFIVAQDRIRVFVEDGCWSFVGRLGGQQDLSLGEGCDAVRYAVSIAAHELGHAIGLFHTQSRYDRDRYITLYSYNVKPDWLDQFTKQSMATNNNYGIPYDWGGIMHYGATSATGNGEPTMVPTDTKYIETLGSPFVSFYELDMVNKHYKCHDKCPAAKSAKCKMDGFPHPRDCSRCICPSGYGGRLCDERPPGCGRVLKATAEYQTLTDVIGDRSAGTRAREDFKICNYWIEAPQGSRIEVKLVSFTAGVANDGCPYAGVEIKTHRDHKLTGYRMCAPEDAGVTFMSHSNIVPIITYNRMYETKTVLQYRFGVLSLKNISQKKNPIRFHRNNTQYFSWWRLRRFRRHGTEDYSAHLAPRRHGNEDHTAHLVLKLL</sequence>
<evidence type="ECO:0000256" key="11">
    <source>
        <dbReference type="ARBA" id="ARBA00023180"/>
    </source>
</evidence>
<protein>
    <recommendedName>
        <fullName evidence="12">Zinc metalloproteinase</fullName>
    </recommendedName>
</protein>
<dbReference type="PANTHER" id="PTHR10127:SF793">
    <property type="entry name" value="ZINC METALLOPROTEINASE NAS-31"/>
    <property type="match status" value="1"/>
</dbReference>
<dbReference type="SUPFAM" id="SSF55486">
    <property type="entry name" value="Metalloproteases ('zincins'), catalytic domain"/>
    <property type="match status" value="1"/>
</dbReference>
<evidence type="ECO:0000256" key="15">
    <source>
        <dbReference type="RuleBase" id="RU361183"/>
    </source>
</evidence>
<evidence type="ECO:0000256" key="2">
    <source>
        <dbReference type="ARBA" id="ARBA00022525"/>
    </source>
</evidence>
<dbReference type="PROSITE" id="PS01180">
    <property type="entry name" value="CUB"/>
    <property type="match status" value="1"/>
</dbReference>
<dbReference type="PRINTS" id="PR00480">
    <property type="entry name" value="ASTACIN"/>
</dbReference>
<keyword evidence="5 14" id="KW-0479">Metal-binding</keyword>
<evidence type="ECO:0000256" key="14">
    <source>
        <dbReference type="PROSITE-ProRule" id="PRU01211"/>
    </source>
</evidence>
<comment type="cofactor">
    <cofactor evidence="14 15">
        <name>Zn(2+)</name>
        <dbReference type="ChEBI" id="CHEBI:29105"/>
    </cofactor>
    <text evidence="14 15">Binds 1 zinc ion per subunit.</text>
</comment>
<dbReference type="SMART" id="SM00235">
    <property type="entry name" value="ZnMc"/>
    <property type="match status" value="1"/>
</dbReference>
<dbReference type="GO" id="GO:0004222">
    <property type="term" value="F:metalloendopeptidase activity"/>
    <property type="evidence" value="ECO:0007669"/>
    <property type="project" value="UniProtKB-UniRule"/>
</dbReference>
<feature type="domain" description="CUB" evidence="16">
    <location>
        <begin position="208"/>
        <end position="328"/>
    </location>
</feature>
<feature type="binding site" evidence="14">
    <location>
        <position position="72"/>
    </location>
    <ligand>
        <name>Zn(2+)</name>
        <dbReference type="ChEBI" id="CHEBI:29105"/>
        <note>catalytic</note>
    </ligand>
</feature>
<dbReference type="GO" id="GO:0006508">
    <property type="term" value="P:proteolysis"/>
    <property type="evidence" value="ECO:0007669"/>
    <property type="project" value="UniProtKB-KW"/>
</dbReference>
<evidence type="ECO:0000256" key="10">
    <source>
        <dbReference type="ARBA" id="ARBA00023157"/>
    </source>
</evidence>
<keyword evidence="7 14" id="KW-0378">Hydrolase</keyword>
<evidence type="ECO:0000256" key="8">
    <source>
        <dbReference type="ARBA" id="ARBA00022833"/>
    </source>
</evidence>
<evidence type="ECO:0000256" key="13">
    <source>
        <dbReference type="PROSITE-ProRule" id="PRU00059"/>
    </source>
</evidence>
<feature type="binding site" evidence="14">
    <location>
        <position position="62"/>
    </location>
    <ligand>
        <name>Zn(2+)</name>
        <dbReference type="ChEBI" id="CHEBI:29105"/>
        <note>catalytic</note>
    </ligand>
</feature>
<organism evidence="18 19">
    <name type="scientific">Ancylostoma duodenale</name>
    <dbReference type="NCBI Taxonomy" id="51022"/>
    <lineage>
        <taxon>Eukaryota</taxon>
        <taxon>Metazoa</taxon>
        <taxon>Ecdysozoa</taxon>
        <taxon>Nematoda</taxon>
        <taxon>Chromadorea</taxon>
        <taxon>Rhabditida</taxon>
        <taxon>Rhabditina</taxon>
        <taxon>Rhabditomorpha</taxon>
        <taxon>Strongyloidea</taxon>
        <taxon>Ancylostomatidae</taxon>
        <taxon>Ancylostomatinae</taxon>
        <taxon>Ancylostoma</taxon>
    </lineage>
</organism>
<dbReference type="MEROPS" id="M12.310"/>
<dbReference type="PIRSF" id="PIRSF036365">
    <property type="entry name" value="Astacin_nematoda"/>
    <property type="match status" value="1"/>
</dbReference>
<dbReference type="Proteomes" id="UP000054047">
    <property type="component" value="Unassembled WGS sequence"/>
</dbReference>
<feature type="binding site" evidence="14">
    <location>
        <position position="66"/>
    </location>
    <ligand>
        <name>Zn(2+)</name>
        <dbReference type="ChEBI" id="CHEBI:29105"/>
        <note>catalytic</note>
    </ligand>
</feature>
<dbReference type="GO" id="GO:0018996">
    <property type="term" value="P:molting cycle, collagen and cuticulin-based cuticle"/>
    <property type="evidence" value="ECO:0007669"/>
    <property type="project" value="InterPro"/>
</dbReference>
<keyword evidence="10" id="KW-1015">Disulfide bond</keyword>
<evidence type="ECO:0000256" key="3">
    <source>
        <dbReference type="ARBA" id="ARBA00022536"/>
    </source>
</evidence>